<sequence>MMRILLSTLFALLICLSSYAKVNVKQLRNSRLYSTVLKEYRDVKILLPNEYDDTYYTYPTIYLLDAETNFDMGIEVLSFLMDNHFIPPHIVVGLPNTDRFRDMTPVDSIMNKSIFKTRGGADDFIKTLELDVFPFIAKSFRANTQRLLMGHSYSGLFVVHAFSTRPDLFDKYLAFSPILWWNNKAIVKDVDQFLSKNSSIRKHLFISFAEEATEMLKSCKSLILSLEKKAPSDLKWHYAWMPDESHYTLYRKSLMQGMETIFTEYKYPDVKVLAEKGVEVAQTYQRQVLLNYGRNEKLPYSLLESVCVQLKDEERYNDAMAFLKYSISNYPERAESFFYVGEIYEKVNQPEEAVQFYELAHNKDKGRWDYENKYLEMQKLLNELQNKTQNNRDL</sequence>
<feature type="repeat" description="TPR" evidence="3">
    <location>
        <begin position="334"/>
        <end position="367"/>
    </location>
</feature>
<reference evidence="6" key="2">
    <citation type="journal article" date="2020" name="Antonie Van Leeuwenhoek">
        <title>Labilibaculum antarcticum sp. nov., a novel facultative anaerobic, psychrotorelant bacterium isolated from marine sediment of Antarctica.</title>
        <authorList>
            <person name="Watanabe M."/>
            <person name="Kojima H."/>
            <person name="Fukui M."/>
        </authorList>
    </citation>
    <scope>NUCLEOTIDE SEQUENCE [LARGE SCALE GENOMIC DNA]</scope>
    <source>
        <strain evidence="6">SPP2</strain>
    </source>
</reference>
<keyword evidence="6" id="KW-1185">Reference proteome</keyword>
<keyword evidence="3" id="KW-0802">TPR repeat</keyword>
<keyword evidence="4" id="KW-0732">Signal</keyword>
<proteinExistence type="inferred from homology"/>
<evidence type="ECO:0000256" key="2">
    <source>
        <dbReference type="ARBA" id="ARBA00022801"/>
    </source>
</evidence>
<dbReference type="RefSeq" id="WP_096433006.1">
    <property type="nucleotide sequence ID" value="NZ_AP018042.1"/>
</dbReference>
<dbReference type="InterPro" id="IPR000801">
    <property type="entry name" value="Esterase-like"/>
</dbReference>
<dbReference type="SUPFAM" id="SSF48452">
    <property type="entry name" value="TPR-like"/>
    <property type="match status" value="1"/>
</dbReference>
<reference evidence="5 6" key="1">
    <citation type="journal article" date="2018" name="Mar. Genomics">
        <title>Complete genome sequence of Marinifilaceae bacterium strain SPP2, isolated from the Antarctic marine sediment.</title>
        <authorList>
            <person name="Watanabe M."/>
            <person name="Kojima H."/>
            <person name="Fukui M."/>
        </authorList>
    </citation>
    <scope>NUCLEOTIDE SEQUENCE [LARGE SCALE GENOMIC DNA]</scope>
    <source>
        <strain evidence="5 6">SPP2</strain>
    </source>
</reference>
<organism evidence="5 6">
    <name type="scientific">Labilibaculum antarcticum</name>
    <dbReference type="NCBI Taxonomy" id="1717717"/>
    <lineage>
        <taxon>Bacteria</taxon>
        <taxon>Pseudomonadati</taxon>
        <taxon>Bacteroidota</taxon>
        <taxon>Bacteroidia</taxon>
        <taxon>Marinilabiliales</taxon>
        <taxon>Marinifilaceae</taxon>
        <taxon>Labilibaculum</taxon>
    </lineage>
</organism>
<dbReference type="OrthoDB" id="9784036at2"/>
<evidence type="ECO:0000256" key="4">
    <source>
        <dbReference type="SAM" id="SignalP"/>
    </source>
</evidence>
<evidence type="ECO:0000313" key="6">
    <source>
        <dbReference type="Proteomes" id="UP000218267"/>
    </source>
</evidence>
<dbReference type="Pfam" id="PF00756">
    <property type="entry name" value="Esterase"/>
    <property type="match status" value="1"/>
</dbReference>
<dbReference type="PROSITE" id="PS50005">
    <property type="entry name" value="TPR"/>
    <property type="match status" value="1"/>
</dbReference>
<dbReference type="InterPro" id="IPR029058">
    <property type="entry name" value="AB_hydrolase_fold"/>
</dbReference>
<dbReference type="InterPro" id="IPR011990">
    <property type="entry name" value="TPR-like_helical_dom_sf"/>
</dbReference>
<dbReference type="Proteomes" id="UP000218267">
    <property type="component" value="Chromosome"/>
</dbReference>
<evidence type="ECO:0000313" key="5">
    <source>
        <dbReference type="EMBL" id="BAX82572.1"/>
    </source>
</evidence>
<evidence type="ECO:0000256" key="1">
    <source>
        <dbReference type="ARBA" id="ARBA00005622"/>
    </source>
</evidence>
<dbReference type="PANTHER" id="PTHR40841">
    <property type="entry name" value="SIDEROPHORE TRIACETYLFUSARININE C ESTERASE"/>
    <property type="match status" value="1"/>
</dbReference>
<feature type="signal peptide" evidence="4">
    <location>
        <begin position="1"/>
        <end position="20"/>
    </location>
</feature>
<accession>A0A1Y1CRL0</accession>
<keyword evidence="2" id="KW-0378">Hydrolase</keyword>
<protein>
    <submittedName>
        <fullName evidence="5">Uncharacterized protein</fullName>
    </submittedName>
</protein>
<dbReference type="GO" id="GO:0016788">
    <property type="term" value="F:hydrolase activity, acting on ester bonds"/>
    <property type="evidence" value="ECO:0007669"/>
    <property type="project" value="TreeGrafter"/>
</dbReference>
<comment type="similarity">
    <text evidence="1">Belongs to the esterase D family.</text>
</comment>
<dbReference type="PANTHER" id="PTHR40841:SF2">
    <property type="entry name" value="SIDEROPHORE-DEGRADING ESTERASE (EUROFUNG)"/>
    <property type="match status" value="1"/>
</dbReference>
<feature type="chain" id="PRO_5013118610" evidence="4">
    <location>
        <begin position="21"/>
        <end position="394"/>
    </location>
</feature>
<dbReference type="EMBL" id="AP018042">
    <property type="protein sequence ID" value="BAX82572.1"/>
    <property type="molecule type" value="Genomic_DNA"/>
</dbReference>
<gene>
    <name evidence="5" type="ORF">ALGA_4281</name>
</gene>
<dbReference type="KEGG" id="mbas:ALGA_4281"/>
<dbReference type="Gene3D" id="1.25.40.10">
    <property type="entry name" value="Tetratricopeptide repeat domain"/>
    <property type="match status" value="1"/>
</dbReference>
<dbReference type="SUPFAM" id="SSF53474">
    <property type="entry name" value="alpha/beta-Hydrolases"/>
    <property type="match status" value="1"/>
</dbReference>
<dbReference type="InterPro" id="IPR019734">
    <property type="entry name" value="TPR_rpt"/>
</dbReference>
<evidence type="ECO:0000256" key="3">
    <source>
        <dbReference type="PROSITE-ProRule" id="PRU00339"/>
    </source>
</evidence>
<name>A0A1Y1CRL0_9BACT</name>
<dbReference type="InterPro" id="IPR052558">
    <property type="entry name" value="Siderophore_Hydrolase_D"/>
</dbReference>
<dbReference type="AlphaFoldDB" id="A0A1Y1CRL0"/>
<dbReference type="Gene3D" id="3.40.50.1820">
    <property type="entry name" value="alpha/beta hydrolase"/>
    <property type="match status" value="1"/>
</dbReference>